<dbReference type="InterPro" id="IPR013780">
    <property type="entry name" value="Glyco_hydro_b"/>
</dbReference>
<comment type="caution">
    <text evidence="2">The sequence shown here is derived from an EMBL/GenBank/DDBJ whole genome shotgun (WGS) entry which is preliminary data.</text>
</comment>
<keyword evidence="2" id="KW-0858">Xylan degradation</keyword>
<evidence type="ECO:0000313" key="3">
    <source>
        <dbReference type="Proteomes" id="UP000627292"/>
    </source>
</evidence>
<keyword evidence="2" id="KW-0119">Carbohydrate metabolism</keyword>
<accession>A0A917MS58</accession>
<dbReference type="PANTHER" id="PTHR42767">
    <property type="entry name" value="ENDO-BETA-1,6-GALACTANASE"/>
    <property type="match status" value="1"/>
</dbReference>
<dbReference type="Proteomes" id="UP000627292">
    <property type="component" value="Unassembled WGS sequence"/>
</dbReference>
<gene>
    <name evidence="2" type="ORF">GCM10011379_09560</name>
</gene>
<reference evidence="2" key="1">
    <citation type="journal article" date="2014" name="Int. J. Syst. Evol. Microbiol.">
        <title>Complete genome sequence of Corynebacterium casei LMG S-19264T (=DSM 44701T), isolated from a smear-ripened cheese.</title>
        <authorList>
            <consortium name="US DOE Joint Genome Institute (JGI-PGF)"/>
            <person name="Walter F."/>
            <person name="Albersmeier A."/>
            <person name="Kalinowski J."/>
            <person name="Ruckert C."/>
        </authorList>
    </citation>
    <scope>NUCLEOTIDE SEQUENCE</scope>
    <source>
        <strain evidence="2">CGMCC 1.15290</strain>
    </source>
</reference>
<dbReference type="InterPro" id="IPR039743">
    <property type="entry name" value="6GAL/EXGAL"/>
</dbReference>
<dbReference type="EMBL" id="BMIB01000001">
    <property type="protein sequence ID" value="GGH61024.1"/>
    <property type="molecule type" value="Genomic_DNA"/>
</dbReference>
<dbReference type="RefSeq" id="WP_188950830.1">
    <property type="nucleotide sequence ID" value="NZ_BMIB01000001.1"/>
</dbReference>
<dbReference type="GO" id="GO:0045493">
    <property type="term" value="P:xylan catabolic process"/>
    <property type="evidence" value="ECO:0007669"/>
    <property type="project" value="UniProtKB-KW"/>
</dbReference>
<keyword evidence="2" id="KW-0624">Polysaccharide degradation</keyword>
<dbReference type="GO" id="GO:0004553">
    <property type="term" value="F:hydrolase activity, hydrolyzing O-glycosyl compounds"/>
    <property type="evidence" value="ECO:0007669"/>
    <property type="project" value="InterPro"/>
</dbReference>
<dbReference type="AlphaFoldDB" id="A0A917MS58"/>
<protein>
    <submittedName>
        <fullName evidence="2">Xylanase</fullName>
    </submittedName>
</protein>
<keyword evidence="3" id="KW-1185">Reference proteome</keyword>
<keyword evidence="2" id="KW-0378">Hydrolase</keyword>
<evidence type="ECO:0000259" key="1">
    <source>
        <dbReference type="Pfam" id="PF14587"/>
    </source>
</evidence>
<dbReference type="Gene3D" id="3.20.20.80">
    <property type="entry name" value="Glycosidases"/>
    <property type="match status" value="1"/>
</dbReference>
<keyword evidence="2" id="KW-0326">Glycosidase</keyword>
<evidence type="ECO:0000313" key="2">
    <source>
        <dbReference type="EMBL" id="GGH61024.1"/>
    </source>
</evidence>
<dbReference type="Gene3D" id="2.60.40.1180">
    <property type="entry name" value="Golgi alpha-mannosidase II"/>
    <property type="match status" value="1"/>
</dbReference>
<proteinExistence type="predicted"/>
<reference evidence="2" key="2">
    <citation type="submission" date="2020-09" db="EMBL/GenBank/DDBJ databases">
        <authorList>
            <person name="Sun Q."/>
            <person name="Zhou Y."/>
        </authorList>
    </citation>
    <scope>NUCLEOTIDE SEQUENCE</scope>
    <source>
        <strain evidence="2">CGMCC 1.15290</strain>
    </source>
</reference>
<name>A0A917MS58_9BACT</name>
<feature type="domain" description="Endo-beta-1,6-galactanase-like" evidence="1">
    <location>
        <begin position="29"/>
        <end position="389"/>
    </location>
</feature>
<organism evidence="2 3">
    <name type="scientific">Filimonas zeae</name>
    <dbReference type="NCBI Taxonomy" id="1737353"/>
    <lineage>
        <taxon>Bacteria</taxon>
        <taxon>Pseudomonadati</taxon>
        <taxon>Bacteroidota</taxon>
        <taxon>Chitinophagia</taxon>
        <taxon>Chitinophagales</taxon>
        <taxon>Chitinophagaceae</taxon>
        <taxon>Filimonas</taxon>
    </lineage>
</organism>
<dbReference type="InterPro" id="IPR017853">
    <property type="entry name" value="GH"/>
</dbReference>
<dbReference type="SUPFAM" id="SSF51445">
    <property type="entry name" value="(Trans)glycosidases"/>
    <property type="match status" value="1"/>
</dbReference>
<dbReference type="InterPro" id="IPR039514">
    <property type="entry name" value="6GAL-like"/>
</dbReference>
<sequence length="511" mass="55615">MRKSRVTLLHLGLTGLLTGLHCYSPAQQVQVQYNTGTTYQTIRNFSASDAWSCQFTGNWPDAKKNAMADWLFSMDTLGDGSPKGIGLSLWRMNIGAGSTQQGANSGIRDEWRRASALALDGTPESAEVKAQLWFMQAARSRGVEQFLGFYNSPPVQLTRNGKAFATNKVTNIDSTQYSAFAAQTVKAVQHIKTATGITLDYLSPINEPQWDWSDGGQEGSPYYNREISGVFKAMHTAFKSNGLTTKLLVGEAGSHKYMLPNSDRPGKDDQVKAFFQKNPTTYLGNLNTISRTIASHSYFSTSPAAEAIDLRKRVAAQVAGVKGLEFWQSEYCILGDNAGEIDGNKKDTGITAALYVAGVIHKDLVYANAAAWQWWIAISAYDYKDGLIYIDQKKEDGNYSDSKMLWALGNYSRFVRPGMRRFEVATTSNVQASGFAGAGNKELVFVLVNAGNEAQQVSLVNARGNKNTSAVPVTTYTTSAAGKLLKGSATAANTTIPAKSIVTVILQTKKK</sequence>
<dbReference type="Pfam" id="PF14587">
    <property type="entry name" value="Glyco_hydr_30_2"/>
    <property type="match status" value="1"/>
</dbReference>
<dbReference type="PANTHER" id="PTHR42767:SF1">
    <property type="entry name" value="ENDO-BETA-1,6-GALACTANASE-LIKE DOMAIN-CONTAINING PROTEIN"/>
    <property type="match status" value="1"/>
</dbReference>